<dbReference type="AlphaFoldDB" id="A0A9J6BNE6"/>
<gene>
    <name evidence="3" type="ORF">PVAND_001430</name>
</gene>
<evidence type="ECO:0000256" key="1">
    <source>
        <dbReference type="SAM" id="Coils"/>
    </source>
</evidence>
<evidence type="ECO:0000313" key="4">
    <source>
        <dbReference type="Proteomes" id="UP001107558"/>
    </source>
</evidence>
<evidence type="ECO:0000313" key="3">
    <source>
        <dbReference type="EMBL" id="KAG5671221.1"/>
    </source>
</evidence>
<feature type="coiled-coil region" evidence="1">
    <location>
        <begin position="172"/>
        <end position="210"/>
    </location>
</feature>
<organism evidence="3 4">
    <name type="scientific">Polypedilum vanderplanki</name>
    <name type="common">Sleeping chironomid midge</name>
    <dbReference type="NCBI Taxonomy" id="319348"/>
    <lineage>
        <taxon>Eukaryota</taxon>
        <taxon>Metazoa</taxon>
        <taxon>Ecdysozoa</taxon>
        <taxon>Arthropoda</taxon>
        <taxon>Hexapoda</taxon>
        <taxon>Insecta</taxon>
        <taxon>Pterygota</taxon>
        <taxon>Neoptera</taxon>
        <taxon>Endopterygota</taxon>
        <taxon>Diptera</taxon>
        <taxon>Nematocera</taxon>
        <taxon>Chironomoidea</taxon>
        <taxon>Chironomidae</taxon>
        <taxon>Chironominae</taxon>
        <taxon>Polypedilum</taxon>
        <taxon>Polypedilum</taxon>
    </lineage>
</organism>
<keyword evidence="1" id="KW-0175">Coiled coil</keyword>
<dbReference type="Proteomes" id="UP001107558">
    <property type="component" value="Chromosome 3"/>
</dbReference>
<comment type="caution">
    <text evidence="3">The sequence shown here is derived from an EMBL/GenBank/DDBJ whole genome shotgun (WGS) entry which is preliminary data.</text>
</comment>
<proteinExistence type="predicted"/>
<feature type="signal peptide" evidence="2">
    <location>
        <begin position="1"/>
        <end position="20"/>
    </location>
</feature>
<feature type="chain" id="PRO_5039916710" evidence="2">
    <location>
        <begin position="21"/>
        <end position="241"/>
    </location>
</feature>
<dbReference type="EMBL" id="JADBJN010000003">
    <property type="protein sequence ID" value="KAG5671221.1"/>
    <property type="molecule type" value="Genomic_DNA"/>
</dbReference>
<reference evidence="3" key="1">
    <citation type="submission" date="2021-03" db="EMBL/GenBank/DDBJ databases">
        <title>Chromosome level genome of the anhydrobiotic midge Polypedilum vanderplanki.</title>
        <authorList>
            <person name="Yoshida Y."/>
            <person name="Kikawada T."/>
            <person name="Gusev O."/>
        </authorList>
    </citation>
    <scope>NUCLEOTIDE SEQUENCE</scope>
    <source>
        <strain evidence="3">NIAS01</strain>
        <tissue evidence="3">Whole body or cell culture</tissue>
    </source>
</reference>
<keyword evidence="2" id="KW-0732">Signal</keyword>
<keyword evidence="4" id="KW-1185">Reference proteome</keyword>
<evidence type="ECO:0000256" key="2">
    <source>
        <dbReference type="SAM" id="SignalP"/>
    </source>
</evidence>
<accession>A0A9J6BNE6</accession>
<sequence>MNKLWVALFFSFCAFSMSSSLNENQIFELLELNSMFDVLHKNYDNQINLKWNIQKHNMKVINAQFLSMYGFAVQEVQDMHDEFSREIEEAINELGLTTCLNRTMILFNFTATQFGVINANAIWTIKNSFEDISARIFYPLVEKLHQESNSFQWKVLSALNDLNPISEIHDLLENLHKEYDEIILLYENAIENLQNEIQLTQMEFNQVRKNAYQTFDYNKNYYRDMMDIIRTQFKECLSIRA</sequence>
<protein>
    <submittedName>
        <fullName evidence="3">Uncharacterized protein</fullName>
    </submittedName>
</protein>
<name>A0A9J6BNE6_POLVA</name>